<sequence>MYNKVSDKRNTFWAFFQVQRLDVALEHSTEEEEEEEEETEEDEEEKEEEEKEEEEEVGATCRGRDSFGHG</sequence>
<reference evidence="2 3" key="1">
    <citation type="submission" date="2019-05" db="EMBL/GenBank/DDBJ databases">
        <title>Another draft genome of Portunus trituberculatus and its Hox gene families provides insights of decapod evolution.</title>
        <authorList>
            <person name="Jeong J.-H."/>
            <person name="Song I."/>
            <person name="Kim S."/>
            <person name="Choi T."/>
            <person name="Kim D."/>
            <person name="Ryu S."/>
            <person name="Kim W."/>
        </authorList>
    </citation>
    <scope>NUCLEOTIDE SEQUENCE [LARGE SCALE GENOMIC DNA]</scope>
    <source>
        <tissue evidence="2">Muscle</tissue>
    </source>
</reference>
<evidence type="ECO:0000313" key="3">
    <source>
        <dbReference type="Proteomes" id="UP000324222"/>
    </source>
</evidence>
<proteinExistence type="predicted"/>
<evidence type="ECO:0000256" key="1">
    <source>
        <dbReference type="SAM" id="MobiDB-lite"/>
    </source>
</evidence>
<protein>
    <submittedName>
        <fullName evidence="2">Uncharacterized protein</fullName>
    </submittedName>
</protein>
<feature type="compositionally biased region" description="Acidic residues" evidence="1">
    <location>
        <begin position="29"/>
        <end position="57"/>
    </location>
</feature>
<dbReference type="Proteomes" id="UP000324222">
    <property type="component" value="Unassembled WGS sequence"/>
</dbReference>
<feature type="region of interest" description="Disordered" evidence="1">
    <location>
        <begin position="25"/>
        <end position="70"/>
    </location>
</feature>
<dbReference type="EMBL" id="VSRR010026838">
    <property type="protein sequence ID" value="MPC67837.1"/>
    <property type="molecule type" value="Genomic_DNA"/>
</dbReference>
<keyword evidence="3" id="KW-1185">Reference proteome</keyword>
<name>A0A5B7HET3_PORTR</name>
<organism evidence="2 3">
    <name type="scientific">Portunus trituberculatus</name>
    <name type="common">Swimming crab</name>
    <name type="synonym">Neptunus trituberculatus</name>
    <dbReference type="NCBI Taxonomy" id="210409"/>
    <lineage>
        <taxon>Eukaryota</taxon>
        <taxon>Metazoa</taxon>
        <taxon>Ecdysozoa</taxon>
        <taxon>Arthropoda</taxon>
        <taxon>Crustacea</taxon>
        <taxon>Multicrustacea</taxon>
        <taxon>Malacostraca</taxon>
        <taxon>Eumalacostraca</taxon>
        <taxon>Eucarida</taxon>
        <taxon>Decapoda</taxon>
        <taxon>Pleocyemata</taxon>
        <taxon>Brachyura</taxon>
        <taxon>Eubrachyura</taxon>
        <taxon>Portunoidea</taxon>
        <taxon>Portunidae</taxon>
        <taxon>Portuninae</taxon>
        <taxon>Portunus</taxon>
    </lineage>
</organism>
<dbReference type="AlphaFoldDB" id="A0A5B7HET3"/>
<comment type="caution">
    <text evidence="2">The sequence shown here is derived from an EMBL/GenBank/DDBJ whole genome shotgun (WGS) entry which is preliminary data.</text>
</comment>
<accession>A0A5B7HET3</accession>
<evidence type="ECO:0000313" key="2">
    <source>
        <dbReference type="EMBL" id="MPC67837.1"/>
    </source>
</evidence>
<gene>
    <name evidence="2" type="ORF">E2C01_062023</name>
</gene>